<dbReference type="Proteomes" id="UP000887560">
    <property type="component" value="Unplaced"/>
</dbReference>
<dbReference type="InterPro" id="IPR001781">
    <property type="entry name" value="Znf_LIM"/>
</dbReference>
<feature type="DNA-binding region" description="Homeobox" evidence="9">
    <location>
        <begin position="609"/>
        <end position="668"/>
    </location>
</feature>
<dbReference type="PROSITE" id="PS00027">
    <property type="entry name" value="HOMEOBOX_1"/>
    <property type="match status" value="1"/>
</dbReference>
<dbReference type="InterPro" id="IPR047169">
    <property type="entry name" value="ISL1/2-like"/>
</dbReference>
<dbReference type="PANTHER" id="PTHR24204:SF8">
    <property type="entry name" value="TAILUP, ISOFORM A"/>
    <property type="match status" value="1"/>
</dbReference>
<feature type="compositionally biased region" description="Low complexity" evidence="12">
    <location>
        <begin position="584"/>
        <end position="594"/>
    </location>
</feature>
<dbReference type="Pfam" id="PF00046">
    <property type="entry name" value="Homeodomain"/>
    <property type="match status" value="1"/>
</dbReference>
<dbReference type="SUPFAM" id="SSF46689">
    <property type="entry name" value="Homeodomain-like"/>
    <property type="match status" value="1"/>
</dbReference>
<keyword evidence="5 10" id="KW-0440">LIM domain</keyword>
<reference evidence="17" key="1">
    <citation type="submission" date="2022-11" db="UniProtKB">
        <authorList>
            <consortium name="WormBaseParasite"/>
        </authorList>
    </citation>
    <scope>IDENTIFICATION</scope>
</reference>
<dbReference type="InterPro" id="IPR001810">
    <property type="entry name" value="F-box_dom"/>
</dbReference>
<feature type="region of interest" description="Disordered" evidence="12">
    <location>
        <begin position="499"/>
        <end position="525"/>
    </location>
</feature>
<feature type="compositionally biased region" description="Basic residues" evidence="12">
    <location>
        <begin position="595"/>
        <end position="605"/>
    </location>
</feature>
<dbReference type="GO" id="GO:0046872">
    <property type="term" value="F:metal ion binding"/>
    <property type="evidence" value="ECO:0007669"/>
    <property type="project" value="UniProtKB-KW"/>
</dbReference>
<keyword evidence="6 9" id="KW-0238">DNA-binding</keyword>
<dbReference type="GO" id="GO:0048665">
    <property type="term" value="P:neuron fate specification"/>
    <property type="evidence" value="ECO:0007669"/>
    <property type="project" value="InterPro"/>
</dbReference>
<evidence type="ECO:0000259" key="13">
    <source>
        <dbReference type="PROSITE" id="PS50023"/>
    </source>
</evidence>
<dbReference type="InterPro" id="IPR001356">
    <property type="entry name" value="HD"/>
</dbReference>
<dbReference type="PROSITE" id="PS50023">
    <property type="entry name" value="LIM_DOMAIN_2"/>
    <property type="match status" value="2"/>
</dbReference>
<keyword evidence="16" id="KW-1185">Reference proteome</keyword>
<evidence type="ECO:0000256" key="8">
    <source>
        <dbReference type="ARBA" id="ARBA00023242"/>
    </source>
</evidence>
<dbReference type="SMART" id="SM00132">
    <property type="entry name" value="LIM"/>
    <property type="match status" value="2"/>
</dbReference>
<sequence>MFHLPSETWLDIFKFVDYNGLCNLCLTERFFSKLIDRHKNELALKEFYSFELDRVGHDYRNLWEKAKDIYEDMSSKLGQEFFCGFEPDEKLTKKWNTALSENIPMFLPDIFTRSITAEYVIVITKKERDPYNQRLRLTLPHFPHKIIQLIFIRYWLKQLSFCSFKSSFNYCDCYFAIFNPKMLKLIFEENNSFLNFYTKIAGLHIAKNDFVFNKQAIEFISKHLIVTKCLYLCIGNNFKEENIIKFILNFGKKINKISFCNDYINNAHLTLIDIIIEIILNSTDCLEIVKNIEITRINNLLVPNLLNKVIKSEEVSQPFDKLEDLNYDQQNNNLLFGEEINNNNMSTILDQQQQQQLNLPICVNCRQPILDPFILRLHPDLEFHIGCIKCTECGIPLDERSGSAFLRDGKIFCREDYNRLFIQHCQKCGIPCQRNDMVMRARHLIFHLNCFTCIVCQRPLNTGETFLLRQNEIFCRPECFMQKGGGEITTTTINSFIRPQSPTSSCNSPISYSNPEESITPSSTNASTPMANNGHFLNGQQQPQTSFLHLNNFDQTGISNSGSSAIAAAAAVFGVNSSRGTVSNCSSSSGSLTVRQKHSIKRGKKEKPTQRIRTVLNESQLKLLKNSYNINQRPDTSIKEQLVEQTGLNARVIRVWFQNKRCKDKKRLIEHREKQQNMEKEQALRGVRLNGVGPLTVCSPGPINLIEHQQQICEQFHNAVEIHQIQQNPNIWEGVIGVDEQHQKQHLIEASFSNQLAIMPSNHSNILNVPVSMAAMFLPQAISE</sequence>
<dbReference type="Pfam" id="PF00412">
    <property type="entry name" value="LIM"/>
    <property type="match status" value="2"/>
</dbReference>
<evidence type="ECO:0000256" key="9">
    <source>
        <dbReference type="PROSITE-ProRule" id="PRU00108"/>
    </source>
</evidence>
<dbReference type="PANTHER" id="PTHR24204">
    <property type="entry name" value="INSULIN GENE ENHANCER PROTEIN"/>
    <property type="match status" value="1"/>
</dbReference>
<feature type="domain" description="LIM zinc-binding" evidence="13">
    <location>
        <begin position="360"/>
        <end position="423"/>
    </location>
</feature>
<organism evidence="16 17">
    <name type="scientific">Meloidogyne floridensis</name>
    <dbReference type="NCBI Taxonomy" id="298350"/>
    <lineage>
        <taxon>Eukaryota</taxon>
        <taxon>Metazoa</taxon>
        <taxon>Ecdysozoa</taxon>
        <taxon>Nematoda</taxon>
        <taxon>Chromadorea</taxon>
        <taxon>Rhabditida</taxon>
        <taxon>Tylenchina</taxon>
        <taxon>Tylenchomorpha</taxon>
        <taxon>Tylenchoidea</taxon>
        <taxon>Meloidogynidae</taxon>
        <taxon>Meloidogyninae</taxon>
        <taxon>Meloidogyne</taxon>
    </lineage>
</organism>
<dbReference type="CDD" id="cd00086">
    <property type="entry name" value="homeodomain"/>
    <property type="match status" value="1"/>
</dbReference>
<evidence type="ECO:0000313" key="17">
    <source>
        <dbReference type="WBParaSite" id="scf7180000421193.g6462"/>
    </source>
</evidence>
<feature type="domain" description="LIM zinc-binding" evidence="13">
    <location>
        <begin position="424"/>
        <end position="486"/>
    </location>
</feature>
<keyword evidence="2 10" id="KW-0479">Metal-binding</keyword>
<keyword evidence="4 10" id="KW-0862">Zinc</keyword>
<dbReference type="SMART" id="SM00389">
    <property type="entry name" value="HOX"/>
    <property type="match status" value="1"/>
</dbReference>
<accession>A0A915NV80</accession>
<keyword evidence="8 9" id="KW-0539">Nucleus</keyword>
<name>A0A915NV80_9BILA</name>
<dbReference type="SUPFAM" id="SSF57716">
    <property type="entry name" value="Glucocorticoid receptor-like (DNA-binding domain)"/>
    <property type="match status" value="1"/>
</dbReference>
<evidence type="ECO:0000256" key="10">
    <source>
        <dbReference type="PROSITE-ProRule" id="PRU00125"/>
    </source>
</evidence>
<dbReference type="GO" id="GO:0045944">
    <property type="term" value="P:positive regulation of transcription by RNA polymerase II"/>
    <property type="evidence" value="ECO:0007669"/>
    <property type="project" value="InterPro"/>
</dbReference>
<feature type="domain" description="Homeobox" evidence="14">
    <location>
        <begin position="607"/>
        <end position="667"/>
    </location>
</feature>
<dbReference type="InterPro" id="IPR017970">
    <property type="entry name" value="Homeobox_CS"/>
</dbReference>
<dbReference type="CDD" id="cd09917">
    <property type="entry name" value="F-box_SF"/>
    <property type="match status" value="1"/>
</dbReference>
<evidence type="ECO:0000256" key="2">
    <source>
        <dbReference type="ARBA" id="ARBA00022723"/>
    </source>
</evidence>
<evidence type="ECO:0000256" key="1">
    <source>
        <dbReference type="ARBA" id="ARBA00004123"/>
    </source>
</evidence>
<evidence type="ECO:0000313" key="16">
    <source>
        <dbReference type="Proteomes" id="UP000887560"/>
    </source>
</evidence>
<feature type="domain" description="F-box" evidence="15">
    <location>
        <begin position="1"/>
        <end position="47"/>
    </location>
</feature>
<dbReference type="GO" id="GO:0003677">
    <property type="term" value="F:DNA binding"/>
    <property type="evidence" value="ECO:0007669"/>
    <property type="project" value="UniProtKB-UniRule"/>
</dbReference>
<dbReference type="PROSITE" id="PS00478">
    <property type="entry name" value="LIM_DOMAIN_1"/>
    <property type="match status" value="1"/>
</dbReference>
<evidence type="ECO:0000256" key="7">
    <source>
        <dbReference type="ARBA" id="ARBA00023155"/>
    </source>
</evidence>
<dbReference type="GO" id="GO:0007409">
    <property type="term" value="P:axonogenesis"/>
    <property type="evidence" value="ECO:0007669"/>
    <property type="project" value="TreeGrafter"/>
</dbReference>
<keyword evidence="3" id="KW-0677">Repeat</keyword>
<evidence type="ECO:0000256" key="4">
    <source>
        <dbReference type="ARBA" id="ARBA00022833"/>
    </source>
</evidence>
<comment type="subcellular location">
    <subcellularLocation>
        <location evidence="1 9 11">Nucleus</location>
    </subcellularLocation>
</comment>
<evidence type="ECO:0000256" key="12">
    <source>
        <dbReference type="SAM" id="MobiDB-lite"/>
    </source>
</evidence>
<dbReference type="PROSITE" id="PS50071">
    <property type="entry name" value="HOMEOBOX_2"/>
    <property type="match status" value="1"/>
</dbReference>
<evidence type="ECO:0000256" key="3">
    <source>
        <dbReference type="ARBA" id="ARBA00022737"/>
    </source>
</evidence>
<dbReference type="PROSITE" id="PS50181">
    <property type="entry name" value="FBOX"/>
    <property type="match status" value="1"/>
</dbReference>
<keyword evidence="7 9" id="KW-0371">Homeobox</keyword>
<dbReference type="AlphaFoldDB" id="A0A915NV80"/>
<dbReference type="Gene3D" id="1.10.10.60">
    <property type="entry name" value="Homeodomain-like"/>
    <property type="match status" value="1"/>
</dbReference>
<dbReference type="InterPro" id="IPR009057">
    <property type="entry name" value="Homeodomain-like_sf"/>
</dbReference>
<evidence type="ECO:0000259" key="14">
    <source>
        <dbReference type="PROSITE" id="PS50071"/>
    </source>
</evidence>
<dbReference type="FunFam" id="1.10.10.60:FF:000041">
    <property type="entry name" value="insulin gene enhancer protein ISL-1"/>
    <property type="match status" value="1"/>
</dbReference>
<feature type="region of interest" description="Disordered" evidence="12">
    <location>
        <begin position="584"/>
        <end position="608"/>
    </location>
</feature>
<protein>
    <submittedName>
        <fullName evidence="17">Uncharacterized protein</fullName>
    </submittedName>
</protein>
<evidence type="ECO:0000259" key="15">
    <source>
        <dbReference type="PROSITE" id="PS50181"/>
    </source>
</evidence>
<proteinExistence type="predicted"/>
<evidence type="ECO:0000256" key="11">
    <source>
        <dbReference type="RuleBase" id="RU000682"/>
    </source>
</evidence>
<evidence type="ECO:0000256" key="5">
    <source>
        <dbReference type="ARBA" id="ARBA00023038"/>
    </source>
</evidence>
<dbReference type="GO" id="GO:0000981">
    <property type="term" value="F:DNA-binding transcription factor activity, RNA polymerase II-specific"/>
    <property type="evidence" value="ECO:0007669"/>
    <property type="project" value="InterPro"/>
</dbReference>
<dbReference type="Gene3D" id="2.10.110.10">
    <property type="entry name" value="Cysteine Rich Protein"/>
    <property type="match status" value="2"/>
</dbReference>
<dbReference type="WBParaSite" id="scf7180000421193.g6462">
    <property type="protein sequence ID" value="scf7180000421193.g6462"/>
    <property type="gene ID" value="scf7180000421193.g6462"/>
</dbReference>
<evidence type="ECO:0000256" key="6">
    <source>
        <dbReference type="ARBA" id="ARBA00023125"/>
    </source>
</evidence>
<dbReference type="GO" id="GO:0005634">
    <property type="term" value="C:nucleus"/>
    <property type="evidence" value="ECO:0007669"/>
    <property type="project" value="UniProtKB-SubCell"/>
</dbReference>